<protein>
    <submittedName>
        <fullName evidence="3">Uncharacterized protein</fullName>
    </submittedName>
</protein>
<dbReference type="Proteomes" id="UP000011086">
    <property type="component" value="Unassembled WGS sequence"/>
</dbReference>
<dbReference type="AlphaFoldDB" id="A0AA97NNI5"/>
<evidence type="ECO:0000256" key="2">
    <source>
        <dbReference type="SAM" id="Phobius"/>
    </source>
</evidence>
<reference evidence="3" key="1">
    <citation type="journal article" date="2012" name="PLoS Genet.">
        <title>Comparative analysis of the genomes of two field isolates of the rice blast fungus Magnaporthe oryzae.</title>
        <authorList>
            <person name="Xue M."/>
            <person name="Yang J."/>
            <person name="Li Z."/>
            <person name="Hu S."/>
            <person name="Yao N."/>
            <person name="Dean R.A."/>
            <person name="Zhao W."/>
            <person name="Shen M."/>
            <person name="Zhang H."/>
            <person name="Li C."/>
            <person name="Liu L."/>
            <person name="Cao L."/>
            <person name="Xu X."/>
            <person name="Xing Y."/>
            <person name="Hsiang T."/>
            <person name="Zhang Z."/>
            <person name="Xu J.R."/>
            <person name="Peng Y.L."/>
        </authorList>
    </citation>
    <scope>NUCLEOTIDE SEQUENCE</scope>
    <source>
        <strain evidence="3">Y34</strain>
    </source>
</reference>
<dbReference type="Gene3D" id="6.10.110.10">
    <property type="match status" value="1"/>
</dbReference>
<proteinExistence type="predicted"/>
<organism evidence="3">
    <name type="scientific">Pyricularia oryzae (strain Y34)</name>
    <name type="common">Rice blast fungus</name>
    <name type="synonym">Magnaporthe oryzae</name>
    <dbReference type="NCBI Taxonomy" id="1143189"/>
    <lineage>
        <taxon>Eukaryota</taxon>
        <taxon>Fungi</taxon>
        <taxon>Dikarya</taxon>
        <taxon>Ascomycota</taxon>
        <taxon>Pezizomycotina</taxon>
        <taxon>Sordariomycetes</taxon>
        <taxon>Sordariomycetidae</taxon>
        <taxon>Magnaporthales</taxon>
        <taxon>Pyriculariaceae</taxon>
        <taxon>Pyricularia</taxon>
    </lineage>
</organism>
<gene>
    <name evidence="3" type="ORF">OOU_Y34scaffold00945g12</name>
</gene>
<evidence type="ECO:0000256" key="1">
    <source>
        <dbReference type="SAM" id="MobiDB-lite"/>
    </source>
</evidence>
<feature type="compositionally biased region" description="Basic and acidic residues" evidence="1">
    <location>
        <begin position="16"/>
        <end position="37"/>
    </location>
</feature>
<dbReference type="InterPro" id="IPR038213">
    <property type="entry name" value="IFI6/IFI27-like_sf"/>
</dbReference>
<evidence type="ECO:0000313" key="3">
    <source>
        <dbReference type="EMBL" id="ELQ33444.1"/>
    </source>
</evidence>
<feature type="transmembrane region" description="Helical" evidence="2">
    <location>
        <begin position="121"/>
        <end position="143"/>
    </location>
</feature>
<keyword evidence="2" id="KW-1133">Transmembrane helix</keyword>
<keyword evidence="2" id="KW-0472">Membrane</keyword>
<sequence length="215" mass="23391">MDFLNSITNCFGSTARDNHAPDDHEKPRRDPKPVRSAKDISKDVIQLLRVAEKNGPTLRRQVNDAVGEQGWTESIARAIVAGLEALIKQGRDKIGPVLGDFIDKAEDAAKAVFAFPHQHPYLTAGFATIVAVGVLVLVAPWAVEALGLAEMGPVAGKDAFFCRGNDTSGHLLFKCATADAVSDSFAAWWQFTYAGFVPKNSLFSFFQRLGMIWGQ</sequence>
<dbReference type="EMBL" id="JH793334">
    <property type="protein sequence ID" value="ELQ33444.1"/>
    <property type="molecule type" value="Genomic_DNA"/>
</dbReference>
<keyword evidence="2" id="KW-0812">Transmembrane</keyword>
<feature type="region of interest" description="Disordered" evidence="1">
    <location>
        <begin position="12"/>
        <end position="37"/>
    </location>
</feature>
<name>A0AA97NNI5_PYRO3</name>
<accession>A0AA97NNI5</accession>